<comment type="caution">
    <text evidence="9">The sequence shown here is derived from an EMBL/GenBank/DDBJ whole genome shotgun (WGS) entry which is preliminary data.</text>
</comment>
<evidence type="ECO:0000256" key="6">
    <source>
        <dbReference type="RuleBase" id="RU004355"/>
    </source>
</evidence>
<evidence type="ECO:0000259" key="8">
    <source>
        <dbReference type="Pfam" id="PF13742"/>
    </source>
</evidence>
<evidence type="ECO:0000256" key="5">
    <source>
        <dbReference type="HAMAP-Rule" id="MF_00378"/>
    </source>
</evidence>
<comment type="similarity">
    <text evidence="5 6">Belongs to the XseA family.</text>
</comment>
<dbReference type="InterPro" id="IPR025824">
    <property type="entry name" value="OB-fold_nuc-bd_dom"/>
</dbReference>
<protein>
    <recommendedName>
        <fullName evidence="5">Exodeoxyribonuclease 7 large subunit</fullName>
        <ecNumber evidence="5">3.1.11.6</ecNumber>
    </recommendedName>
    <alternativeName>
        <fullName evidence="5">Exodeoxyribonuclease VII large subunit</fullName>
        <shortName evidence="5">Exonuclease VII large subunit</shortName>
    </alternativeName>
</protein>
<evidence type="ECO:0000259" key="7">
    <source>
        <dbReference type="Pfam" id="PF02601"/>
    </source>
</evidence>
<evidence type="ECO:0000256" key="2">
    <source>
        <dbReference type="ARBA" id="ARBA00022722"/>
    </source>
</evidence>
<dbReference type="Proteomes" id="UP001258181">
    <property type="component" value="Unassembled WGS sequence"/>
</dbReference>
<dbReference type="GO" id="GO:0008855">
    <property type="term" value="F:exodeoxyribonuclease VII activity"/>
    <property type="evidence" value="ECO:0007669"/>
    <property type="project" value="UniProtKB-EC"/>
</dbReference>
<evidence type="ECO:0000313" key="10">
    <source>
        <dbReference type="Proteomes" id="UP001258181"/>
    </source>
</evidence>
<accession>A0ABU1TZT2</accession>
<name>A0ABU1TZT2_9BACL</name>
<dbReference type="CDD" id="cd04489">
    <property type="entry name" value="ExoVII_LU_OBF"/>
    <property type="match status" value="1"/>
</dbReference>
<dbReference type="InterPro" id="IPR020579">
    <property type="entry name" value="Exonuc_VII_lsu_C"/>
</dbReference>
<evidence type="ECO:0000256" key="4">
    <source>
        <dbReference type="ARBA" id="ARBA00022839"/>
    </source>
</evidence>
<comment type="function">
    <text evidence="5">Bidirectionally degrades single-stranded DNA into large acid-insoluble oligonucleotides, which are then degraded further into small acid-soluble oligonucleotides.</text>
</comment>
<organism evidence="9 10">
    <name type="scientific">Fictibacillus barbaricus</name>
    <dbReference type="NCBI Taxonomy" id="182136"/>
    <lineage>
        <taxon>Bacteria</taxon>
        <taxon>Bacillati</taxon>
        <taxon>Bacillota</taxon>
        <taxon>Bacilli</taxon>
        <taxon>Bacillales</taxon>
        <taxon>Fictibacillaceae</taxon>
        <taxon>Fictibacillus</taxon>
    </lineage>
</organism>
<dbReference type="EMBL" id="JAVDWA010000002">
    <property type="protein sequence ID" value="MDR7072680.1"/>
    <property type="molecule type" value="Genomic_DNA"/>
</dbReference>
<proteinExistence type="inferred from homology"/>
<gene>
    <name evidence="5" type="primary">xseA</name>
    <name evidence="9" type="ORF">J2X07_001657</name>
</gene>
<comment type="subcellular location">
    <subcellularLocation>
        <location evidence="5 6">Cytoplasm</location>
    </subcellularLocation>
</comment>
<dbReference type="HAMAP" id="MF_00378">
    <property type="entry name" value="Exonuc_7_L"/>
    <property type="match status" value="1"/>
</dbReference>
<evidence type="ECO:0000256" key="1">
    <source>
        <dbReference type="ARBA" id="ARBA00022490"/>
    </source>
</evidence>
<reference evidence="9 10" key="1">
    <citation type="submission" date="2023-07" db="EMBL/GenBank/DDBJ databases">
        <title>Sorghum-associated microbial communities from plants grown in Nebraska, USA.</title>
        <authorList>
            <person name="Schachtman D."/>
        </authorList>
    </citation>
    <scope>NUCLEOTIDE SEQUENCE [LARGE SCALE GENOMIC DNA]</scope>
    <source>
        <strain evidence="9 10">BE211</strain>
    </source>
</reference>
<dbReference type="PANTHER" id="PTHR30008:SF0">
    <property type="entry name" value="EXODEOXYRIBONUCLEASE 7 LARGE SUBUNIT"/>
    <property type="match status" value="1"/>
</dbReference>
<dbReference type="NCBIfam" id="TIGR00237">
    <property type="entry name" value="xseA"/>
    <property type="match status" value="1"/>
</dbReference>
<dbReference type="RefSeq" id="WP_310257967.1">
    <property type="nucleotide sequence ID" value="NZ_JAVDWA010000002.1"/>
</dbReference>
<keyword evidence="3 5" id="KW-0378">Hydrolase</keyword>
<dbReference type="InterPro" id="IPR003753">
    <property type="entry name" value="Exonuc_VII_L"/>
</dbReference>
<comment type="subunit">
    <text evidence="5">Heterooligomer composed of large and small subunits.</text>
</comment>
<keyword evidence="2 5" id="KW-0540">Nuclease</keyword>
<keyword evidence="10" id="KW-1185">Reference proteome</keyword>
<evidence type="ECO:0000313" key="9">
    <source>
        <dbReference type="EMBL" id="MDR7072680.1"/>
    </source>
</evidence>
<keyword evidence="4 5" id="KW-0269">Exonuclease</keyword>
<evidence type="ECO:0000256" key="3">
    <source>
        <dbReference type="ARBA" id="ARBA00022801"/>
    </source>
</evidence>
<sequence length="461" mass="51952">MQNNRYVPISAVTRYIKRLFENDGNLQEVWVKGELSNVKMHSRGHLYFTLKDEQSRVSAVMFAGNNKYLNFKPEEGMKVLIQGSFSVYEPQGQYQLYAKTMQQDGVGNLFLAYEALKNKLELEGLFDVSRKRQLPKFPVRIGVITSPTGAAVRDIFTTIKRRFPLASITLFPVLVQGPGAAPSIVRAIGQANEINNADVLIVGRGGGSIEELWAFNEEMVARAIADSNLPVISAVGHETDYTIADFVADLRAPTPTAAAELAVPHLDELGDRLQHRKVRLKRVMGEYYFGLQQSLMRLQKSYAFKYPTQLIRQKEQELDRSMDKLKKTAAIFVGEQQKQLIQAQRHLALFSPTGQLKKASERVESLHKGLIKESNRHLKLHQTNFSHKISRLSSLNPLAIMERGYSLTYKKGKTVLVKSIKQVKTGEALTIKLKDGQIDCHIIGTEESLKNGRKNEQKNDV</sequence>
<feature type="domain" description="Exonuclease VII large subunit C-terminal" evidence="7">
    <location>
        <begin position="125"/>
        <end position="440"/>
    </location>
</feature>
<dbReference type="Pfam" id="PF13742">
    <property type="entry name" value="tRNA_anti_2"/>
    <property type="match status" value="1"/>
</dbReference>
<dbReference type="Pfam" id="PF02601">
    <property type="entry name" value="Exonuc_VII_L"/>
    <property type="match status" value="1"/>
</dbReference>
<comment type="catalytic activity">
    <reaction evidence="5 6">
        <text>Exonucleolytic cleavage in either 5'- to 3'- or 3'- to 5'-direction to yield nucleoside 5'-phosphates.</text>
        <dbReference type="EC" id="3.1.11.6"/>
    </reaction>
</comment>
<keyword evidence="1 5" id="KW-0963">Cytoplasm</keyword>
<dbReference type="PANTHER" id="PTHR30008">
    <property type="entry name" value="EXODEOXYRIBONUCLEASE 7 LARGE SUBUNIT"/>
    <property type="match status" value="1"/>
</dbReference>
<dbReference type="EC" id="3.1.11.6" evidence="5"/>
<feature type="domain" description="OB-fold nucleic acid binding" evidence="8">
    <location>
        <begin position="8"/>
        <end position="102"/>
    </location>
</feature>